<feature type="transmembrane region" description="Helical" evidence="1">
    <location>
        <begin position="58"/>
        <end position="76"/>
    </location>
</feature>
<feature type="transmembrane region" description="Helical" evidence="1">
    <location>
        <begin position="96"/>
        <end position="117"/>
    </location>
</feature>
<gene>
    <name evidence="2" type="ORF">OKJ99_25360</name>
</gene>
<keyword evidence="3" id="KW-1185">Reference proteome</keyword>
<evidence type="ECO:0000313" key="2">
    <source>
        <dbReference type="EMBL" id="MEB8340833.1"/>
    </source>
</evidence>
<organism evidence="2 3">
    <name type="scientific">Streptomyces endophyticus</name>
    <dbReference type="NCBI Taxonomy" id="714166"/>
    <lineage>
        <taxon>Bacteria</taxon>
        <taxon>Bacillati</taxon>
        <taxon>Actinomycetota</taxon>
        <taxon>Actinomycetes</taxon>
        <taxon>Kitasatosporales</taxon>
        <taxon>Streptomycetaceae</taxon>
        <taxon>Streptomyces</taxon>
    </lineage>
</organism>
<feature type="transmembrane region" description="Helical" evidence="1">
    <location>
        <begin position="231"/>
        <end position="249"/>
    </location>
</feature>
<keyword evidence="1" id="KW-0472">Membrane</keyword>
<dbReference type="Proteomes" id="UP001354931">
    <property type="component" value="Unassembled WGS sequence"/>
</dbReference>
<keyword evidence="1" id="KW-0812">Transmembrane</keyword>
<feature type="transmembrane region" description="Helical" evidence="1">
    <location>
        <begin position="33"/>
        <end position="51"/>
    </location>
</feature>
<keyword evidence="1" id="KW-1133">Transmembrane helix</keyword>
<protein>
    <submittedName>
        <fullName evidence="2">DUF998 domain-containing protein</fullName>
    </submittedName>
</protein>
<accession>A0ABU6FA70</accession>
<feature type="transmembrane region" description="Helical" evidence="1">
    <location>
        <begin position="204"/>
        <end position="225"/>
    </location>
</feature>
<dbReference type="RefSeq" id="WP_326019788.1">
    <property type="nucleotide sequence ID" value="NZ_JAOZYC010000136.1"/>
</dbReference>
<feature type="transmembrane region" description="Helical" evidence="1">
    <location>
        <begin position="138"/>
        <end position="160"/>
    </location>
</feature>
<name>A0ABU6FA70_9ACTN</name>
<feature type="transmembrane region" description="Helical" evidence="1">
    <location>
        <begin position="172"/>
        <end position="192"/>
    </location>
</feature>
<feature type="transmembrane region" description="Helical" evidence="1">
    <location>
        <begin position="290"/>
        <end position="308"/>
    </location>
</feature>
<dbReference type="EMBL" id="JAOZYC010000136">
    <property type="protein sequence ID" value="MEB8340833.1"/>
    <property type="molecule type" value="Genomic_DNA"/>
</dbReference>
<feature type="transmembrane region" description="Helical" evidence="1">
    <location>
        <begin position="261"/>
        <end position="278"/>
    </location>
</feature>
<evidence type="ECO:0000256" key="1">
    <source>
        <dbReference type="SAM" id="Phobius"/>
    </source>
</evidence>
<proteinExistence type="predicted"/>
<sequence length="323" mass="33689">MRNSMPAVGLFFLAPLVGEMLLGATSLDALALLPVLALLYGSGALLIRELVFRTGRGWGSILLLGAAYALLEEGLLDQMLFNADYSGNYDMVNVTHIPLLGTGAYGLISVLAVHALWSITVPIALMDALVPQRAARPWLGRTGLTVTAGLLVLGAVVVGWGSYDDSGYMAPWPLLAGTAVVVAVLVATAFLIPRPHAGLDSRGAPRPLFVGVASCAATSAFWLVLQPSWPGVAAALAIAVAAGGLLHYWARARDWAPPHTFALAAGATLTYVWVGFGQDPDQGSAGTVNLVGHVLLAVAAVALLCVAARRVRVRSRRQEAARG</sequence>
<reference evidence="2 3" key="1">
    <citation type="submission" date="2022-10" db="EMBL/GenBank/DDBJ databases">
        <authorList>
            <person name="Xie J."/>
            <person name="Shen N."/>
        </authorList>
    </citation>
    <scope>NUCLEOTIDE SEQUENCE [LARGE SCALE GENOMIC DNA]</scope>
    <source>
        <strain evidence="2 3">YIM65594</strain>
    </source>
</reference>
<evidence type="ECO:0000313" key="3">
    <source>
        <dbReference type="Proteomes" id="UP001354931"/>
    </source>
</evidence>
<comment type="caution">
    <text evidence="2">The sequence shown here is derived from an EMBL/GenBank/DDBJ whole genome shotgun (WGS) entry which is preliminary data.</text>
</comment>